<protein>
    <recommendedName>
        <fullName evidence="3">DUF3085 domain-containing protein</fullName>
    </recommendedName>
</protein>
<dbReference type="Pfam" id="PF11284">
    <property type="entry name" value="DUF3085"/>
    <property type="match status" value="1"/>
</dbReference>
<dbReference type="RefSeq" id="WP_062493389.1">
    <property type="nucleotide sequence ID" value="NZ_LHZB01000014.1"/>
</dbReference>
<evidence type="ECO:0000313" key="1">
    <source>
        <dbReference type="EMBL" id="KXV05079.1"/>
    </source>
</evidence>
<accession>A0A149R673</accession>
<sequence length="151" mass="16613">MIVTFDRALIERLLAHAEAASERRATLTQLFDKSLRKPGHGAREWGRQDDIDPAKIPAGLWLVGDHGIYMMSNGLPLLPSDDGQKPNLCAYAREADPAQNAGRAHDVKRQAFGGDDGCEFLEATLVRQALRQASGDTLRMTITPETLEFQA</sequence>
<reference evidence="1 2" key="1">
    <citation type="submission" date="2015-06" db="EMBL/GenBank/DDBJ databases">
        <title>Improved classification and identification of acetic acid bacteria using matrix-assisted laser desorption/ionization time-of-flight mass spectrometry; Gluconobacter nephelii and Gluconobacter uchimurae are later heterotypic synonyms of Gluconobacter japonicus and Gluconobacter oxydans, respectively.</title>
        <authorList>
            <person name="Li L."/>
            <person name="Cleenwerck I."/>
            <person name="De Vuyst L."/>
            <person name="Vandamme P."/>
        </authorList>
    </citation>
    <scope>NUCLEOTIDE SEQUENCE [LARGE SCALE GENOMIC DNA]</scope>
    <source>
        <strain evidence="1 2">LMG 1764</strain>
    </source>
</reference>
<dbReference type="InterPro" id="IPR021436">
    <property type="entry name" value="DUF3085"/>
</dbReference>
<dbReference type="EMBL" id="LHZB01000014">
    <property type="protein sequence ID" value="KXV05079.1"/>
    <property type="molecule type" value="Genomic_DNA"/>
</dbReference>
<name>A0A149R673_9PROT</name>
<proteinExistence type="predicted"/>
<evidence type="ECO:0000313" key="2">
    <source>
        <dbReference type="Proteomes" id="UP000075573"/>
    </source>
</evidence>
<gene>
    <name evidence="1" type="ORF">AD929_00090</name>
</gene>
<comment type="caution">
    <text evidence="1">The sequence shown here is derived from an EMBL/GenBank/DDBJ whole genome shotgun (WGS) entry which is preliminary data.</text>
</comment>
<dbReference type="AlphaFoldDB" id="A0A149R673"/>
<organism evidence="1 2">
    <name type="scientific">Gluconobacter potus</name>
    <dbReference type="NCBI Taxonomy" id="2724927"/>
    <lineage>
        <taxon>Bacteria</taxon>
        <taxon>Pseudomonadati</taxon>
        <taxon>Pseudomonadota</taxon>
        <taxon>Alphaproteobacteria</taxon>
        <taxon>Acetobacterales</taxon>
        <taxon>Acetobacteraceae</taxon>
        <taxon>Gluconobacter</taxon>
    </lineage>
</organism>
<evidence type="ECO:0008006" key="3">
    <source>
        <dbReference type="Google" id="ProtNLM"/>
    </source>
</evidence>
<dbReference type="Proteomes" id="UP000075573">
    <property type="component" value="Unassembled WGS sequence"/>
</dbReference>
<dbReference type="PATRIC" id="fig|442.7.peg.370"/>